<dbReference type="PANTHER" id="PTHR46656:SF3">
    <property type="entry name" value="PUTATIVE-RELATED"/>
    <property type="match status" value="1"/>
</dbReference>
<organism evidence="1 2">
    <name type="scientific">Serpens gallinarum</name>
    <dbReference type="NCBI Taxonomy" id="2763075"/>
    <lineage>
        <taxon>Bacteria</taxon>
        <taxon>Pseudomonadati</taxon>
        <taxon>Pseudomonadota</taxon>
        <taxon>Gammaproteobacteria</taxon>
        <taxon>Pseudomonadales</taxon>
        <taxon>Pseudomonadaceae</taxon>
        <taxon>Pseudomonas</taxon>
    </lineage>
</organism>
<sequence>MKILVYSETTAETIKTNLGLPEYSYYFVLKEFLPALNELGEVVIVKNPEQEVDALYAQYQAKGESCVFLVFAPPHKTPIHFLCPTIPVFAWEFDSIPNEPWLNDPSQDWGYMLRQLGHAITHSEFTVATVHDLLGPQYPAISIPAPVWDRFNEIRSAAHRLPSPTHTVQFEGVMLDSLKIDLFDYLYADPDKVHANTYGKFGQSVEAIEPTEQLTTAQSLTPPLARRPDLSTWLRITLRYGIEWYRLVLRNSLPNALSRVLARLFRSVNRRKLTLPPNLSTVPAPTVSESIELNKSNPLSPSDHSIKLEGVVFTTVFNPYDGRKNWQDLLTAFCTALREKADATLIFKLTHREYHSAITAMLKCMAQLPEFNCRVLLIQGYLGDDDYKSLVHATSFVVNASYGEGQCLPLMEFLSCGKPAIAPRHSGMTDYINEDVAFVVDSWRDASAWPHDPRLACRTRRHHVSWEALTQAYAEAYLTFKEHPERYKYMSEQAISAMQVHCSRAAAVAKLEPLLRTASQAS</sequence>
<accession>A0ABR8TNR2</accession>
<protein>
    <submittedName>
        <fullName evidence="1">Glycosyltransferase</fullName>
    </submittedName>
</protein>
<name>A0ABR8TNR2_9PSED</name>
<evidence type="ECO:0000313" key="1">
    <source>
        <dbReference type="EMBL" id="MBD7977405.1"/>
    </source>
</evidence>
<dbReference type="Pfam" id="PF13692">
    <property type="entry name" value="Glyco_trans_1_4"/>
    <property type="match status" value="1"/>
</dbReference>
<evidence type="ECO:0000313" key="2">
    <source>
        <dbReference type="Proteomes" id="UP000611945"/>
    </source>
</evidence>
<dbReference type="Gene3D" id="3.40.50.2000">
    <property type="entry name" value="Glycogen Phosphorylase B"/>
    <property type="match status" value="1"/>
</dbReference>
<gene>
    <name evidence="1" type="ORF">H9642_09395</name>
</gene>
<dbReference type="SUPFAM" id="SSF53756">
    <property type="entry name" value="UDP-Glycosyltransferase/glycogen phosphorylase"/>
    <property type="match status" value="1"/>
</dbReference>
<dbReference type="Proteomes" id="UP000611945">
    <property type="component" value="Unassembled WGS sequence"/>
</dbReference>
<keyword evidence="2" id="KW-1185">Reference proteome</keyword>
<proteinExistence type="predicted"/>
<dbReference type="EMBL" id="JACSQG010000004">
    <property type="protein sequence ID" value="MBD7977405.1"/>
    <property type="molecule type" value="Genomic_DNA"/>
</dbReference>
<dbReference type="PANTHER" id="PTHR46656">
    <property type="entry name" value="PUTATIVE-RELATED"/>
    <property type="match status" value="1"/>
</dbReference>
<reference evidence="1 2" key="1">
    <citation type="submission" date="2020-08" db="EMBL/GenBank/DDBJ databases">
        <title>A Genomic Blueprint of the Chicken Gut Microbiome.</title>
        <authorList>
            <person name="Gilroy R."/>
            <person name="Ravi A."/>
            <person name="Getino M."/>
            <person name="Pursley I."/>
            <person name="Horton D.L."/>
            <person name="Alikhan N.-F."/>
            <person name="Baker D."/>
            <person name="Gharbi K."/>
            <person name="Hall N."/>
            <person name="Watson M."/>
            <person name="Adriaenssens E.M."/>
            <person name="Foster-Nyarko E."/>
            <person name="Jarju S."/>
            <person name="Secka A."/>
            <person name="Antonio M."/>
            <person name="Oren A."/>
            <person name="Chaudhuri R."/>
            <person name="La Ragione R.M."/>
            <person name="Hildebrand F."/>
            <person name="Pallen M.J."/>
        </authorList>
    </citation>
    <scope>NUCLEOTIDE SEQUENCE [LARGE SCALE GENOMIC DNA]</scope>
    <source>
        <strain evidence="1 2">Sa2CUA2</strain>
    </source>
</reference>
<comment type="caution">
    <text evidence="1">The sequence shown here is derived from an EMBL/GenBank/DDBJ whole genome shotgun (WGS) entry which is preliminary data.</text>
</comment>
<dbReference type="RefSeq" id="WP_251836183.1">
    <property type="nucleotide sequence ID" value="NZ_JACSQG010000004.1"/>
</dbReference>